<feature type="non-terminal residue" evidence="2">
    <location>
        <position position="1"/>
    </location>
</feature>
<evidence type="ECO:0000313" key="2">
    <source>
        <dbReference type="EMBL" id="KAF0674355.1"/>
    </source>
</evidence>
<dbReference type="AlphaFoldDB" id="A0A921TAX5"/>
<dbReference type="InterPro" id="IPR050336">
    <property type="entry name" value="Chromosome_partition/occlusion"/>
</dbReference>
<feature type="non-terminal residue" evidence="2">
    <location>
        <position position="119"/>
    </location>
</feature>
<dbReference type="EMBL" id="APKE01000100">
    <property type="protein sequence ID" value="KAF0674355.1"/>
    <property type="molecule type" value="Genomic_DNA"/>
</dbReference>
<dbReference type="GO" id="GO:0007059">
    <property type="term" value="P:chromosome segregation"/>
    <property type="evidence" value="ECO:0007669"/>
    <property type="project" value="TreeGrafter"/>
</dbReference>
<dbReference type="InterPro" id="IPR003115">
    <property type="entry name" value="ParB_N"/>
</dbReference>
<sequence length="119" mass="12681">AEVGIAPAGRLRPVSEAGVLSLVASIGELGVMKDPIHVRRVPHRGGALELMAGGHRLEAARRLGWTDIPATVWTCSDDWAHLVEIDDNLGGSELGALDTAVFLAARKRIYEKLHPEAAS</sequence>
<comment type="caution">
    <text evidence="2">The sequence shown here is derived from an EMBL/GenBank/DDBJ whole genome shotgun (WGS) entry which is preliminary data.</text>
</comment>
<accession>A0A921TAX5</accession>
<reference evidence="2" key="1">
    <citation type="submission" date="2013-03" db="EMBL/GenBank/DDBJ databases">
        <title>Genome Sequence of the Profundibacterium mesophilum strain KAUST100406-0324T from Red Sea, a novel genus in the family Rhodobacteraceae.</title>
        <authorList>
            <person name="Essack M."/>
            <person name="Alam I."/>
            <person name="Lafi F."/>
            <person name="Alawi W."/>
            <person name="Kamanu F."/>
            <person name="Al-Suwailem A."/>
            <person name="Lee O.O."/>
            <person name="Xu Y."/>
            <person name="Bajic V."/>
            <person name="Qian P.-Y."/>
            <person name="Archer J."/>
        </authorList>
    </citation>
    <scope>NUCLEOTIDE SEQUENCE</scope>
    <source>
        <strain evidence="2">KAUST100406-0324</strain>
    </source>
</reference>
<evidence type="ECO:0000259" key="1">
    <source>
        <dbReference type="SMART" id="SM00470"/>
    </source>
</evidence>
<evidence type="ECO:0000313" key="3">
    <source>
        <dbReference type="Proteomes" id="UP000698242"/>
    </source>
</evidence>
<protein>
    <recommendedName>
        <fullName evidence="1">ParB-like N-terminal domain-containing protein</fullName>
    </recommendedName>
</protein>
<dbReference type="InterPro" id="IPR036086">
    <property type="entry name" value="ParB/Sulfiredoxin_sf"/>
</dbReference>
<dbReference type="Pfam" id="PF02195">
    <property type="entry name" value="ParB_N"/>
    <property type="match status" value="1"/>
</dbReference>
<dbReference type="Proteomes" id="UP000698242">
    <property type="component" value="Unassembled WGS sequence"/>
</dbReference>
<feature type="domain" description="ParB-like N-terminal" evidence="1">
    <location>
        <begin position="1"/>
        <end position="89"/>
    </location>
</feature>
<dbReference type="GO" id="GO:0005694">
    <property type="term" value="C:chromosome"/>
    <property type="evidence" value="ECO:0007669"/>
    <property type="project" value="TreeGrafter"/>
</dbReference>
<dbReference type="SUPFAM" id="SSF110849">
    <property type="entry name" value="ParB/Sulfiredoxin"/>
    <property type="match status" value="1"/>
</dbReference>
<dbReference type="Gene3D" id="3.90.1530.10">
    <property type="entry name" value="Conserved hypothetical protein from pyrococcus furiosus pfu- 392566-001, ParB domain"/>
    <property type="match status" value="1"/>
</dbReference>
<name>A0A921TAX5_9RHOB</name>
<keyword evidence="3" id="KW-1185">Reference proteome</keyword>
<dbReference type="PANTHER" id="PTHR33375:SF1">
    <property type="entry name" value="CHROMOSOME-PARTITIONING PROTEIN PARB-RELATED"/>
    <property type="match status" value="1"/>
</dbReference>
<gene>
    <name evidence="2" type="ORF">PMES_03354</name>
</gene>
<dbReference type="PANTHER" id="PTHR33375">
    <property type="entry name" value="CHROMOSOME-PARTITIONING PROTEIN PARB-RELATED"/>
    <property type="match status" value="1"/>
</dbReference>
<organism evidence="2 3">
    <name type="scientific">Profundibacterium mesophilum KAUST100406-0324</name>
    <dbReference type="NCBI Taxonomy" id="1037889"/>
    <lineage>
        <taxon>Bacteria</taxon>
        <taxon>Pseudomonadati</taxon>
        <taxon>Pseudomonadota</taxon>
        <taxon>Alphaproteobacteria</taxon>
        <taxon>Rhodobacterales</taxon>
        <taxon>Roseobacteraceae</taxon>
        <taxon>Profundibacterium</taxon>
    </lineage>
</organism>
<proteinExistence type="predicted"/>
<dbReference type="SMART" id="SM00470">
    <property type="entry name" value="ParB"/>
    <property type="match status" value="1"/>
</dbReference>